<feature type="compositionally biased region" description="Polar residues" evidence="1">
    <location>
        <begin position="62"/>
        <end position="84"/>
    </location>
</feature>
<organism evidence="2 3">
    <name type="scientific">Oldenlandia corymbosa var. corymbosa</name>
    <dbReference type="NCBI Taxonomy" id="529605"/>
    <lineage>
        <taxon>Eukaryota</taxon>
        <taxon>Viridiplantae</taxon>
        <taxon>Streptophyta</taxon>
        <taxon>Embryophyta</taxon>
        <taxon>Tracheophyta</taxon>
        <taxon>Spermatophyta</taxon>
        <taxon>Magnoliopsida</taxon>
        <taxon>eudicotyledons</taxon>
        <taxon>Gunneridae</taxon>
        <taxon>Pentapetalae</taxon>
        <taxon>asterids</taxon>
        <taxon>lamiids</taxon>
        <taxon>Gentianales</taxon>
        <taxon>Rubiaceae</taxon>
        <taxon>Rubioideae</taxon>
        <taxon>Spermacoceae</taxon>
        <taxon>Hedyotis-Oldenlandia complex</taxon>
        <taxon>Oldenlandia</taxon>
    </lineage>
</organism>
<feature type="region of interest" description="Disordered" evidence="1">
    <location>
        <begin position="28"/>
        <end position="49"/>
    </location>
</feature>
<feature type="region of interest" description="Disordered" evidence="1">
    <location>
        <begin position="62"/>
        <end position="87"/>
    </location>
</feature>
<dbReference type="AlphaFoldDB" id="A0AAV1ECB4"/>
<feature type="compositionally biased region" description="Basic and acidic residues" evidence="1">
    <location>
        <begin position="29"/>
        <end position="49"/>
    </location>
</feature>
<evidence type="ECO:0000313" key="3">
    <source>
        <dbReference type="Proteomes" id="UP001161247"/>
    </source>
</evidence>
<name>A0AAV1ECB4_OLDCO</name>
<proteinExistence type="predicted"/>
<gene>
    <name evidence="2" type="ORF">OLC1_LOCUS23393</name>
</gene>
<sequence length="442" mass="49454">MWAQAKLNRSNLFCLSLLRNGNRILQPKKRSDEVEKEASTSGFTRKEKDSVVVDIDGSVTASASQLVPGKSNSSSVTPPSTIVEKSSDVVETTPVDVNGQNALTVLADVEDEVHAQQRAVCQKHAEKQHADSPKRAVTIENSRILVDNQDVISKDYDDANDADDEEDEVEEVFSEFVPPPFVSNPLSLISPSHGREKLYLNEDGCIDMNSSDLEVIREQTNRWSDGEIVDALFDDEFITVKRKRGRKTKEERLKLQEGLVPRRSPRGIRKDASQRRLKALIKMHLIKLFVLLEPMLENAKIDKIEIVLGFDYAVASDSEYSSIAVQDHGAIDEFNECVDSCDLTELNMAGEEFTWGGTRNTEERGFDNMASQETFLQHIPNVLDDVDHGLLLADLTIDEIKAAIDGLDGNQAIEPLKGILAELEHRCQTFLWQGTDDHSKRH</sequence>
<dbReference type="EMBL" id="OX459126">
    <property type="protein sequence ID" value="CAI9117311.1"/>
    <property type="molecule type" value="Genomic_DNA"/>
</dbReference>
<evidence type="ECO:0000313" key="2">
    <source>
        <dbReference type="EMBL" id="CAI9117311.1"/>
    </source>
</evidence>
<accession>A0AAV1ECB4</accession>
<evidence type="ECO:0000256" key="1">
    <source>
        <dbReference type="SAM" id="MobiDB-lite"/>
    </source>
</evidence>
<dbReference type="Proteomes" id="UP001161247">
    <property type="component" value="Chromosome 9"/>
</dbReference>
<reference evidence="2" key="1">
    <citation type="submission" date="2023-03" db="EMBL/GenBank/DDBJ databases">
        <authorList>
            <person name="Julca I."/>
        </authorList>
    </citation>
    <scope>NUCLEOTIDE SEQUENCE</scope>
</reference>
<keyword evidence="3" id="KW-1185">Reference proteome</keyword>
<protein>
    <submittedName>
        <fullName evidence="2">OLC1v1018681C1</fullName>
    </submittedName>
</protein>